<keyword evidence="2" id="KW-0812">Transmembrane</keyword>
<gene>
    <name evidence="3" type="ORF">AK812_SmicGene1677</name>
</gene>
<organism evidence="3 4">
    <name type="scientific">Symbiodinium microadriaticum</name>
    <name type="common">Dinoflagellate</name>
    <name type="synonym">Zooxanthella microadriatica</name>
    <dbReference type="NCBI Taxonomy" id="2951"/>
    <lineage>
        <taxon>Eukaryota</taxon>
        <taxon>Sar</taxon>
        <taxon>Alveolata</taxon>
        <taxon>Dinophyceae</taxon>
        <taxon>Suessiales</taxon>
        <taxon>Symbiodiniaceae</taxon>
        <taxon>Symbiodinium</taxon>
    </lineage>
</organism>
<dbReference type="AlphaFoldDB" id="A0A1Q9F3A9"/>
<protein>
    <submittedName>
        <fullName evidence="3">Uncharacterized protein</fullName>
    </submittedName>
</protein>
<keyword evidence="4" id="KW-1185">Reference proteome</keyword>
<feature type="transmembrane region" description="Helical" evidence="2">
    <location>
        <begin position="445"/>
        <end position="464"/>
    </location>
</feature>
<feature type="transmembrane region" description="Helical" evidence="2">
    <location>
        <begin position="250"/>
        <end position="270"/>
    </location>
</feature>
<reference evidence="3 4" key="1">
    <citation type="submission" date="2016-02" db="EMBL/GenBank/DDBJ databases">
        <title>Genome analysis of coral dinoflagellate symbionts highlights evolutionary adaptations to a symbiotic lifestyle.</title>
        <authorList>
            <person name="Aranda M."/>
            <person name="Li Y."/>
            <person name="Liew Y.J."/>
            <person name="Baumgarten S."/>
            <person name="Simakov O."/>
            <person name="Wilson M."/>
            <person name="Piel J."/>
            <person name="Ashoor H."/>
            <person name="Bougouffa S."/>
            <person name="Bajic V.B."/>
            <person name="Ryu T."/>
            <person name="Ravasi T."/>
            <person name="Bayer T."/>
            <person name="Micklem G."/>
            <person name="Kim H."/>
            <person name="Bhak J."/>
            <person name="Lajeunesse T.C."/>
            <person name="Voolstra C.R."/>
        </authorList>
    </citation>
    <scope>NUCLEOTIDE SEQUENCE [LARGE SCALE GENOMIC DNA]</scope>
    <source>
        <strain evidence="3 4">CCMP2467</strain>
    </source>
</reference>
<feature type="region of interest" description="Disordered" evidence="1">
    <location>
        <begin position="62"/>
        <end position="81"/>
    </location>
</feature>
<dbReference type="EMBL" id="LSRX01000018">
    <property type="protein sequence ID" value="OLQ14184.1"/>
    <property type="molecule type" value="Genomic_DNA"/>
</dbReference>
<feature type="transmembrane region" description="Helical" evidence="2">
    <location>
        <begin position="417"/>
        <end position="439"/>
    </location>
</feature>
<proteinExistence type="predicted"/>
<evidence type="ECO:0000256" key="2">
    <source>
        <dbReference type="SAM" id="Phobius"/>
    </source>
</evidence>
<evidence type="ECO:0000313" key="4">
    <source>
        <dbReference type="Proteomes" id="UP000186817"/>
    </source>
</evidence>
<name>A0A1Q9F3A9_SYMMI</name>
<comment type="caution">
    <text evidence="3">The sequence shown here is derived from an EMBL/GenBank/DDBJ whole genome shotgun (WGS) entry which is preliminary data.</text>
</comment>
<feature type="transmembrane region" description="Helical" evidence="2">
    <location>
        <begin position="219"/>
        <end position="238"/>
    </location>
</feature>
<feature type="transmembrane region" description="Helical" evidence="2">
    <location>
        <begin position="121"/>
        <end position="141"/>
    </location>
</feature>
<feature type="transmembrane region" description="Helical" evidence="2">
    <location>
        <begin position="342"/>
        <end position="366"/>
    </location>
</feature>
<accession>A0A1Q9F3A9</accession>
<keyword evidence="2" id="KW-0472">Membrane</keyword>
<keyword evidence="2" id="KW-1133">Transmembrane helix</keyword>
<dbReference type="OrthoDB" id="423038at2759"/>
<sequence length="466" mass="51513">MPLELVFQNCCEQREDPGDDVTLHPSFPAQHEDGAQCTHSTFTNLPEGDEALVHPSLQGEVTGLSETDGEEPEIPAMPSVSSPDLTSFDALDATLMRGIPLRQTLQWGAHLWLSDPRSMRCWLMLLSLTGAMGGLVVFPYFPLASEICFLDFVCVHQTDDRKMQQGIRSIGAFLASASELRVLWSAPYLQRLWCVFELAAYRKLNPNGRIVISRIMTEVAVLLSFAWVQLVVVGFWVARSGPYGGEPWRLLVVIVCAGLPTLASMSYAAVQKQDADEELRSQLTNFDVMTVKCSSEFDRQCIHDAITRWYGSLSAFNDYIRGPFCLEVLQLRRSQRGIEGHYFIVLLLPTSSFFLEGSLAVFMSGVPGEVSISLFLAAVVCFNLMWIPSVVVLGAHLTQHGVRVGRFRLRPSLLEPLLIFVLCVILLAVGIGATVAAVANGIPAVILWNIVGLVFAAVTWMKCFRV</sequence>
<dbReference type="Proteomes" id="UP000186817">
    <property type="component" value="Unassembled WGS sequence"/>
</dbReference>
<dbReference type="OMA" id="CCEQRED"/>
<feature type="transmembrane region" description="Helical" evidence="2">
    <location>
        <begin position="372"/>
        <end position="397"/>
    </location>
</feature>
<evidence type="ECO:0000256" key="1">
    <source>
        <dbReference type="SAM" id="MobiDB-lite"/>
    </source>
</evidence>
<evidence type="ECO:0000313" key="3">
    <source>
        <dbReference type="EMBL" id="OLQ14184.1"/>
    </source>
</evidence>